<dbReference type="Gene3D" id="3.40.190.10">
    <property type="entry name" value="Periplasmic binding protein-like II"/>
    <property type="match status" value="2"/>
</dbReference>
<dbReference type="PANTHER" id="PTHR30632">
    <property type="entry name" value="MOLYBDATE-BINDING PERIPLASMIC PROTEIN"/>
    <property type="match status" value="1"/>
</dbReference>
<feature type="binding site" evidence="4">
    <location>
        <position position="181"/>
    </location>
    <ligand>
        <name>molybdate</name>
        <dbReference type="ChEBI" id="CHEBI:36264"/>
    </ligand>
</feature>
<comment type="similarity">
    <text evidence="1">Belongs to the bacterial solute-binding protein ModA family.</text>
</comment>
<dbReference type="EMBL" id="CP045851">
    <property type="protein sequence ID" value="QGG96953.1"/>
    <property type="molecule type" value="Genomic_DNA"/>
</dbReference>
<protein>
    <submittedName>
        <fullName evidence="5">Molybdate ABC transporter substrate-binding protein</fullName>
    </submittedName>
</protein>
<evidence type="ECO:0000313" key="6">
    <source>
        <dbReference type="Proteomes" id="UP000334019"/>
    </source>
</evidence>
<feature type="binding site" evidence="4">
    <location>
        <position position="163"/>
    </location>
    <ligand>
        <name>molybdate</name>
        <dbReference type="ChEBI" id="CHEBI:36264"/>
    </ligand>
</feature>
<evidence type="ECO:0000256" key="1">
    <source>
        <dbReference type="ARBA" id="ARBA00009175"/>
    </source>
</evidence>
<dbReference type="PIRSF" id="PIRSF004846">
    <property type="entry name" value="ModA"/>
    <property type="match status" value="1"/>
</dbReference>
<dbReference type="Pfam" id="PF13531">
    <property type="entry name" value="SBP_bac_11"/>
    <property type="match status" value="1"/>
</dbReference>
<dbReference type="SUPFAM" id="SSF53850">
    <property type="entry name" value="Periplasmic binding protein-like II"/>
    <property type="match status" value="1"/>
</dbReference>
<feature type="binding site" evidence="4">
    <location>
        <position position="60"/>
    </location>
    <ligand>
        <name>molybdate</name>
        <dbReference type="ChEBI" id="CHEBI:36264"/>
    </ligand>
</feature>
<proteinExistence type="inferred from homology"/>
<organism evidence="5 6">
    <name type="scientific">Actinomarinicola tropica</name>
    <dbReference type="NCBI Taxonomy" id="2789776"/>
    <lineage>
        <taxon>Bacteria</taxon>
        <taxon>Bacillati</taxon>
        <taxon>Actinomycetota</taxon>
        <taxon>Acidimicrobiia</taxon>
        <taxon>Acidimicrobiales</taxon>
        <taxon>Iamiaceae</taxon>
        <taxon>Actinomarinicola</taxon>
    </lineage>
</organism>
<dbReference type="AlphaFoldDB" id="A0A5Q2RM82"/>
<keyword evidence="2 4" id="KW-0479">Metal-binding</keyword>
<dbReference type="GO" id="GO:0015689">
    <property type="term" value="P:molybdate ion transport"/>
    <property type="evidence" value="ECO:0007669"/>
    <property type="project" value="InterPro"/>
</dbReference>
<feature type="binding site" evidence="4">
    <location>
        <position position="32"/>
    </location>
    <ligand>
        <name>molybdate</name>
        <dbReference type="ChEBI" id="CHEBI:36264"/>
    </ligand>
</feature>
<dbReference type="GO" id="GO:0030973">
    <property type="term" value="F:molybdate ion binding"/>
    <property type="evidence" value="ECO:0007669"/>
    <property type="project" value="TreeGrafter"/>
</dbReference>
<keyword evidence="6" id="KW-1185">Reference proteome</keyword>
<name>A0A5Q2RM82_9ACTN</name>
<accession>A0A5Q2RM82</accession>
<dbReference type="GO" id="GO:0046872">
    <property type="term" value="F:metal ion binding"/>
    <property type="evidence" value="ECO:0007669"/>
    <property type="project" value="UniProtKB-KW"/>
</dbReference>
<keyword evidence="3" id="KW-0732">Signal</keyword>
<dbReference type="NCBIfam" id="TIGR01256">
    <property type="entry name" value="modA"/>
    <property type="match status" value="1"/>
</dbReference>
<evidence type="ECO:0000313" key="5">
    <source>
        <dbReference type="EMBL" id="QGG96953.1"/>
    </source>
</evidence>
<evidence type="ECO:0000256" key="3">
    <source>
        <dbReference type="ARBA" id="ARBA00022729"/>
    </source>
</evidence>
<dbReference type="KEGG" id="atq:GH723_03380"/>
<dbReference type="InterPro" id="IPR005950">
    <property type="entry name" value="ModA"/>
</dbReference>
<reference evidence="5 6" key="1">
    <citation type="submission" date="2019-11" db="EMBL/GenBank/DDBJ databases">
        <authorList>
            <person name="He Y."/>
        </authorList>
    </citation>
    <scope>NUCLEOTIDE SEQUENCE [LARGE SCALE GENOMIC DNA]</scope>
    <source>
        <strain evidence="5 6">SCSIO 58843</strain>
    </source>
</reference>
<sequence>MLSLVLLTLASCSGDDADEEGRGTLTVAAAASLSDAFTRIGEDFEAAHPGVEVTFTFDSSSTLAAQIVEGAPADVYASADPSDLDRLRRDGLVRDVEVFAGNELVVVTAPGNPEGIRGLGDLVGVGVVALCGSDVPCGRYAGQALDRAGVALPESQVTRGQNVTATLTAVSDGDAVAGIVYASDAVRAGDAVDTVAIPEDRNVVAGYPIGVVAATADAELADAFVAHVLGADGQRVLDELGFLPAP</sequence>
<gene>
    <name evidence="5" type="primary">modA</name>
    <name evidence="5" type="ORF">GH723_03380</name>
</gene>
<keyword evidence="4" id="KW-0500">Molybdenum</keyword>
<dbReference type="PANTHER" id="PTHR30632:SF0">
    <property type="entry name" value="SULFATE-BINDING PROTEIN"/>
    <property type="match status" value="1"/>
</dbReference>
<evidence type="ECO:0000256" key="4">
    <source>
        <dbReference type="PIRSR" id="PIRSR004846-1"/>
    </source>
</evidence>
<dbReference type="Proteomes" id="UP000334019">
    <property type="component" value="Chromosome"/>
</dbReference>
<dbReference type="InterPro" id="IPR050682">
    <property type="entry name" value="ModA/WtpA"/>
</dbReference>
<evidence type="ECO:0000256" key="2">
    <source>
        <dbReference type="ARBA" id="ARBA00022723"/>
    </source>
</evidence>